<dbReference type="GO" id="GO:0015074">
    <property type="term" value="P:DNA integration"/>
    <property type="evidence" value="ECO:0007669"/>
    <property type="project" value="InterPro"/>
</dbReference>
<dbReference type="InterPro" id="IPR009057">
    <property type="entry name" value="Homeodomain-like_sf"/>
</dbReference>
<dbReference type="Proteomes" id="UP000824190">
    <property type="component" value="Unassembled WGS sequence"/>
</dbReference>
<dbReference type="NCBIfam" id="NF033577">
    <property type="entry name" value="transpos_IS481"/>
    <property type="match status" value="1"/>
</dbReference>
<dbReference type="InterPro" id="IPR012337">
    <property type="entry name" value="RNaseH-like_sf"/>
</dbReference>
<dbReference type="PANTHER" id="PTHR42648:SF15">
    <property type="entry name" value="BLL8290 PROTEIN"/>
    <property type="match status" value="1"/>
</dbReference>
<evidence type="ECO:0000313" key="3">
    <source>
        <dbReference type="EMBL" id="HIW91731.1"/>
    </source>
</evidence>
<dbReference type="InterPro" id="IPR039537">
    <property type="entry name" value="Retrotran_Ty1/copia-like"/>
</dbReference>
<dbReference type="InterPro" id="IPR001584">
    <property type="entry name" value="Integrase_cat-core"/>
</dbReference>
<dbReference type="AlphaFoldDB" id="A0A9D1RNN9"/>
<reference evidence="3" key="1">
    <citation type="journal article" date="2021" name="PeerJ">
        <title>Extensive microbial diversity within the chicken gut microbiome revealed by metagenomics and culture.</title>
        <authorList>
            <person name="Gilroy R."/>
            <person name="Ravi A."/>
            <person name="Getino M."/>
            <person name="Pursley I."/>
            <person name="Horton D.L."/>
            <person name="Alikhan N.F."/>
            <person name="Baker D."/>
            <person name="Gharbi K."/>
            <person name="Hall N."/>
            <person name="Watson M."/>
            <person name="Adriaenssens E.M."/>
            <person name="Foster-Nyarko E."/>
            <person name="Jarju S."/>
            <person name="Secka A."/>
            <person name="Antonio M."/>
            <person name="Oren A."/>
            <person name="Chaudhuri R.R."/>
            <person name="La Ragione R."/>
            <person name="Hildebrand F."/>
            <person name="Pallen M.J."/>
        </authorList>
    </citation>
    <scope>NUCLEOTIDE SEQUENCE</scope>
    <source>
        <strain evidence="3">CHK32-1732</strain>
    </source>
</reference>
<organism evidence="3 4">
    <name type="scientific">Candidatus Corynebacterium avicola</name>
    <dbReference type="NCBI Taxonomy" id="2838527"/>
    <lineage>
        <taxon>Bacteria</taxon>
        <taxon>Bacillati</taxon>
        <taxon>Actinomycetota</taxon>
        <taxon>Actinomycetes</taxon>
        <taxon>Mycobacteriales</taxon>
        <taxon>Corynebacteriaceae</taxon>
        <taxon>Corynebacterium</taxon>
    </lineage>
</organism>
<name>A0A9D1RNN9_9CORY</name>
<dbReference type="InterPro" id="IPR024967">
    <property type="entry name" value="DNA-bd_IS481-type"/>
</dbReference>
<dbReference type="InterPro" id="IPR047656">
    <property type="entry name" value="IS481-like_transpos"/>
</dbReference>
<evidence type="ECO:0000256" key="1">
    <source>
        <dbReference type="SAM" id="MobiDB-lite"/>
    </source>
</evidence>
<dbReference type="EMBL" id="DXGC01000075">
    <property type="protein sequence ID" value="HIW91731.1"/>
    <property type="molecule type" value="Genomic_DNA"/>
</dbReference>
<protein>
    <submittedName>
        <fullName evidence="3">IS481 family transposase</fullName>
    </submittedName>
</protein>
<dbReference type="PANTHER" id="PTHR42648">
    <property type="entry name" value="TRANSPOSASE, PUTATIVE-RELATED"/>
    <property type="match status" value="1"/>
</dbReference>
<evidence type="ECO:0000313" key="4">
    <source>
        <dbReference type="Proteomes" id="UP000824190"/>
    </source>
</evidence>
<sequence>MPHRNAPLTPTGRARLVSLIIDHGWTQRRVAERFNVSPATANRWVTRHRSGEPLDDRSSRPHSCPHRLTARRERRIIKLRFTHRWGPHRISYRLGIARSTVGRVLDRYNMPALDCIDQATGLPVRKAAPNRYEKTHPGELVHVDIKKLGKIPDGGGWKAHCRGSAQDLAAKRQREQHAQAGGKPGRGYRYLHHAIDDYSRVVYSEILDDERKETAAGFWTRAADFFTSLGLTVETVMTDNGSCYRSYAFADALGEGVKHRFTRAYRPQTNGKVERFNRTLMSEWAYARPYLCEASREQVYGEFIDHYNRQRAHAGIGRLAPMDRVHNLTGNYI</sequence>
<feature type="compositionally biased region" description="Basic and acidic residues" evidence="1">
    <location>
        <begin position="49"/>
        <end position="59"/>
    </location>
</feature>
<evidence type="ECO:0000259" key="2">
    <source>
        <dbReference type="PROSITE" id="PS50994"/>
    </source>
</evidence>
<dbReference type="InterPro" id="IPR036397">
    <property type="entry name" value="RNaseH_sf"/>
</dbReference>
<comment type="caution">
    <text evidence="3">The sequence shown here is derived from an EMBL/GenBank/DDBJ whole genome shotgun (WGS) entry which is preliminary data.</text>
</comment>
<dbReference type="Pfam" id="PF13011">
    <property type="entry name" value="LZ_Tnp_IS481"/>
    <property type="match status" value="1"/>
</dbReference>
<dbReference type="PROSITE" id="PS50994">
    <property type="entry name" value="INTEGRASE"/>
    <property type="match status" value="1"/>
</dbReference>
<dbReference type="Pfam" id="PF13683">
    <property type="entry name" value="rve_3"/>
    <property type="match status" value="1"/>
</dbReference>
<accession>A0A9D1RNN9</accession>
<dbReference type="SUPFAM" id="SSF53098">
    <property type="entry name" value="Ribonuclease H-like"/>
    <property type="match status" value="1"/>
</dbReference>
<dbReference type="GO" id="GO:0003676">
    <property type="term" value="F:nucleic acid binding"/>
    <property type="evidence" value="ECO:0007669"/>
    <property type="project" value="InterPro"/>
</dbReference>
<feature type="domain" description="Integrase catalytic" evidence="2">
    <location>
        <begin position="148"/>
        <end position="329"/>
    </location>
</feature>
<dbReference type="Gene3D" id="3.30.420.10">
    <property type="entry name" value="Ribonuclease H-like superfamily/Ribonuclease H"/>
    <property type="match status" value="1"/>
</dbReference>
<reference evidence="3" key="2">
    <citation type="submission" date="2021-04" db="EMBL/GenBank/DDBJ databases">
        <authorList>
            <person name="Gilroy R."/>
        </authorList>
    </citation>
    <scope>NUCLEOTIDE SEQUENCE</scope>
    <source>
        <strain evidence="3">CHK32-1732</strain>
    </source>
</reference>
<proteinExistence type="predicted"/>
<dbReference type="SUPFAM" id="SSF46689">
    <property type="entry name" value="Homeodomain-like"/>
    <property type="match status" value="1"/>
</dbReference>
<feature type="region of interest" description="Disordered" evidence="1">
    <location>
        <begin position="47"/>
        <end position="67"/>
    </location>
</feature>
<gene>
    <name evidence="3" type="ORF">H9870_08735</name>
</gene>